<dbReference type="InterPro" id="IPR036390">
    <property type="entry name" value="WH_DNA-bd_sf"/>
</dbReference>
<evidence type="ECO:0000259" key="4">
    <source>
        <dbReference type="PROSITE" id="PS51118"/>
    </source>
</evidence>
<protein>
    <submittedName>
        <fullName evidence="5">DNA-binding transcriptional regulator, HxlR family</fullName>
    </submittedName>
</protein>
<dbReference type="Gene3D" id="1.10.10.10">
    <property type="entry name" value="Winged helix-like DNA-binding domain superfamily/Winged helix DNA-binding domain"/>
    <property type="match status" value="1"/>
</dbReference>
<dbReference type="PROSITE" id="PS51118">
    <property type="entry name" value="HTH_HXLR"/>
    <property type="match status" value="1"/>
</dbReference>
<accession>A0A1H0CCP6</accession>
<evidence type="ECO:0000256" key="1">
    <source>
        <dbReference type="ARBA" id="ARBA00023015"/>
    </source>
</evidence>
<evidence type="ECO:0000256" key="3">
    <source>
        <dbReference type="ARBA" id="ARBA00023163"/>
    </source>
</evidence>
<feature type="domain" description="HTH hxlR-type" evidence="4">
    <location>
        <begin position="12"/>
        <end position="110"/>
    </location>
</feature>
<keyword evidence="2 5" id="KW-0238">DNA-binding</keyword>
<dbReference type="GO" id="GO:0003677">
    <property type="term" value="F:DNA binding"/>
    <property type="evidence" value="ECO:0007669"/>
    <property type="project" value="UniProtKB-KW"/>
</dbReference>
<evidence type="ECO:0000313" key="6">
    <source>
        <dbReference type="Proteomes" id="UP000198793"/>
    </source>
</evidence>
<dbReference type="PANTHER" id="PTHR33204">
    <property type="entry name" value="TRANSCRIPTIONAL REGULATOR, MARR FAMILY"/>
    <property type="match status" value="1"/>
</dbReference>
<evidence type="ECO:0000313" key="5">
    <source>
        <dbReference type="EMBL" id="SDN55541.1"/>
    </source>
</evidence>
<dbReference type="Proteomes" id="UP000198793">
    <property type="component" value="Unassembled WGS sequence"/>
</dbReference>
<dbReference type="RefSeq" id="WP_244519432.1">
    <property type="nucleotide sequence ID" value="NZ_FNIT01000001.1"/>
</dbReference>
<sequence length="119" mass="13199">MDLTPNVYDPACPTRLVLDRIADKWTTLLLTLLAKGPRRFNELRRLVGGISQKMLSQTLKGLERDGLVEREVLPTTPVSVTYSITPLGLTLATEIEGLTTWAQRHIGAVLAAQSRFDAR</sequence>
<name>A0A1H0CCP6_9HYPH</name>
<proteinExistence type="predicted"/>
<dbReference type="EMBL" id="FNIT01000001">
    <property type="protein sequence ID" value="SDN55541.1"/>
    <property type="molecule type" value="Genomic_DNA"/>
</dbReference>
<dbReference type="AlphaFoldDB" id="A0A1H0CCP6"/>
<organism evidence="5 6">
    <name type="scientific">Aureimonas jatrophae</name>
    <dbReference type="NCBI Taxonomy" id="1166073"/>
    <lineage>
        <taxon>Bacteria</taxon>
        <taxon>Pseudomonadati</taxon>
        <taxon>Pseudomonadota</taxon>
        <taxon>Alphaproteobacteria</taxon>
        <taxon>Hyphomicrobiales</taxon>
        <taxon>Aurantimonadaceae</taxon>
        <taxon>Aureimonas</taxon>
    </lineage>
</organism>
<evidence type="ECO:0000256" key="2">
    <source>
        <dbReference type="ARBA" id="ARBA00023125"/>
    </source>
</evidence>
<gene>
    <name evidence="5" type="ORF">SAMN05192530_101244</name>
</gene>
<keyword evidence="1" id="KW-0805">Transcription regulation</keyword>
<keyword evidence="3" id="KW-0804">Transcription</keyword>
<dbReference type="Pfam" id="PF01638">
    <property type="entry name" value="HxlR"/>
    <property type="match status" value="1"/>
</dbReference>
<reference evidence="5 6" key="1">
    <citation type="submission" date="2016-10" db="EMBL/GenBank/DDBJ databases">
        <authorList>
            <person name="de Groot N.N."/>
        </authorList>
    </citation>
    <scope>NUCLEOTIDE SEQUENCE [LARGE SCALE GENOMIC DNA]</scope>
    <source>
        <strain evidence="6">L7-484,KACC 16230,DSM 25025</strain>
    </source>
</reference>
<dbReference type="InterPro" id="IPR036388">
    <property type="entry name" value="WH-like_DNA-bd_sf"/>
</dbReference>
<keyword evidence="6" id="KW-1185">Reference proteome</keyword>
<dbReference type="STRING" id="1166073.SAMN05192530_101244"/>
<dbReference type="PANTHER" id="PTHR33204:SF37">
    <property type="entry name" value="HTH-TYPE TRANSCRIPTIONAL REGULATOR YODB"/>
    <property type="match status" value="1"/>
</dbReference>
<dbReference type="InterPro" id="IPR002577">
    <property type="entry name" value="HTH_HxlR"/>
</dbReference>
<dbReference type="SUPFAM" id="SSF46785">
    <property type="entry name" value="Winged helix' DNA-binding domain"/>
    <property type="match status" value="1"/>
</dbReference>